<evidence type="ECO:0000256" key="1">
    <source>
        <dbReference type="SAM" id="Phobius"/>
    </source>
</evidence>
<dbReference type="AlphaFoldDB" id="C7RMZ6"/>
<gene>
    <name evidence="2" type="ordered locus">CAP2UW1_2067</name>
</gene>
<name>C7RMZ6_ACCRE</name>
<feature type="transmembrane region" description="Helical" evidence="1">
    <location>
        <begin position="68"/>
        <end position="86"/>
    </location>
</feature>
<keyword evidence="1" id="KW-1133">Transmembrane helix</keyword>
<reference evidence="2" key="2">
    <citation type="submission" date="2009-09" db="EMBL/GenBank/DDBJ databases">
        <title>Complete sequence of chromosome of Candidatus Accumulibacter phosphatis clade IIA str. UW-1.</title>
        <authorList>
            <consortium name="US DOE Joint Genome Institute"/>
            <person name="Martin H.G."/>
            <person name="Ivanova N."/>
            <person name="Kunin V."/>
            <person name="Warnecke F."/>
            <person name="Barry K."/>
            <person name="He S."/>
            <person name="Salamov A."/>
            <person name="Szeto E."/>
            <person name="Dalin E."/>
            <person name="Pangilinan J.L."/>
            <person name="Lapidus A."/>
            <person name="Lowry S."/>
            <person name="Kyrpides N.C."/>
            <person name="McMahon K.D."/>
            <person name="Hugenholtz P."/>
        </authorList>
    </citation>
    <scope>NUCLEOTIDE SEQUENCE [LARGE SCALE GENOMIC DNA]</scope>
    <source>
        <strain evidence="2">UW-1</strain>
    </source>
</reference>
<accession>C7RMZ6</accession>
<feature type="transmembrane region" description="Helical" evidence="1">
    <location>
        <begin position="6"/>
        <end position="23"/>
    </location>
</feature>
<organism evidence="2">
    <name type="scientific">Accumulibacter regalis</name>
    <dbReference type="NCBI Taxonomy" id="522306"/>
    <lineage>
        <taxon>Bacteria</taxon>
        <taxon>Pseudomonadati</taxon>
        <taxon>Pseudomonadota</taxon>
        <taxon>Betaproteobacteria</taxon>
        <taxon>Candidatus Accumulibacter</taxon>
    </lineage>
</organism>
<feature type="transmembrane region" description="Helical" evidence="1">
    <location>
        <begin position="43"/>
        <end position="62"/>
    </location>
</feature>
<proteinExistence type="predicted"/>
<dbReference type="HOGENOM" id="CLU_1393650_0_0_4"/>
<dbReference type="EMBL" id="CP001715">
    <property type="protein sequence ID" value="ACV35363.1"/>
    <property type="molecule type" value="Genomic_DNA"/>
</dbReference>
<protein>
    <submittedName>
        <fullName evidence="2">Uncharacterized protein</fullName>
    </submittedName>
</protein>
<reference evidence="2" key="1">
    <citation type="submission" date="2009-08" db="EMBL/GenBank/DDBJ databases">
        <authorList>
            <consortium name="US DOE Joint Genome Institute"/>
            <person name="Lucas S."/>
            <person name="Copeland A."/>
            <person name="Lapidus A."/>
            <person name="Glavina del Rio T."/>
            <person name="Dalin E."/>
            <person name="Tice H."/>
            <person name="Bruce D."/>
            <person name="Barry K."/>
            <person name="Pitluck S."/>
            <person name="Lowry S."/>
            <person name="Larimer F."/>
            <person name="Land M."/>
            <person name="Hauser L."/>
            <person name="Kyrpides N."/>
            <person name="Ivanova N."/>
            <person name="McMahon K.D."/>
            <person name="Hugenholtz P."/>
        </authorList>
    </citation>
    <scope>NUCLEOTIDE SEQUENCE</scope>
    <source>
        <strain evidence="2">UW-1</strain>
    </source>
</reference>
<evidence type="ECO:0000313" key="2">
    <source>
        <dbReference type="EMBL" id="ACV35363.1"/>
    </source>
</evidence>
<keyword evidence="1" id="KW-0472">Membrane</keyword>
<keyword evidence="1" id="KW-0812">Transmembrane</keyword>
<sequence length="195" mass="21966">MIDYLLNTPFVIPVAVVFAAGFLNRRQEVDKHGDPTLRLRGPFLVLFAIAMWFSSVALANLGNPSEKFSLYCWLAALCFLGSFYAFNKRITLHHGMIEEACTSVFRARYYLTTLESLEVQGNGQYLVVHFAHGRKITTTGFHSGLPYFMEKLLDELQRGGHHYKGIQHSNAPGDRQSTPCDDREIIAVSGHSQKL</sequence>
<dbReference type="KEGG" id="app:CAP2UW1_2067"/>